<keyword evidence="2" id="KW-0238">DNA-binding</keyword>
<feature type="domain" description="HTH araC/xylS-type" evidence="5">
    <location>
        <begin position="669"/>
        <end position="768"/>
    </location>
</feature>
<evidence type="ECO:0000259" key="5">
    <source>
        <dbReference type="PROSITE" id="PS01124"/>
    </source>
</evidence>
<dbReference type="InterPro" id="IPR020449">
    <property type="entry name" value="Tscrpt_reg_AraC-type_HTH"/>
</dbReference>
<feature type="transmembrane region" description="Helical" evidence="4">
    <location>
        <begin position="20"/>
        <end position="42"/>
    </location>
</feature>
<feature type="transmembrane region" description="Helical" evidence="4">
    <location>
        <begin position="304"/>
        <end position="324"/>
    </location>
</feature>
<dbReference type="CDD" id="cd12912">
    <property type="entry name" value="PDC2_MCP_like"/>
    <property type="match status" value="1"/>
</dbReference>
<proteinExistence type="predicted"/>
<dbReference type="Pfam" id="PF12833">
    <property type="entry name" value="HTH_18"/>
    <property type="match status" value="1"/>
</dbReference>
<dbReference type="InterPro" id="IPR018062">
    <property type="entry name" value="HTH_AraC-typ_CS"/>
</dbReference>
<organism evidence="6 7">
    <name type="scientific">Cohnella suwonensis</name>
    <dbReference type="NCBI Taxonomy" id="696072"/>
    <lineage>
        <taxon>Bacteria</taxon>
        <taxon>Bacillati</taxon>
        <taxon>Bacillota</taxon>
        <taxon>Bacilli</taxon>
        <taxon>Bacillales</taxon>
        <taxon>Paenibacillaceae</taxon>
        <taxon>Cohnella</taxon>
    </lineage>
</organism>
<keyword evidence="4" id="KW-0812">Transmembrane</keyword>
<comment type="caution">
    <text evidence="6">The sequence shown here is derived from an EMBL/GenBank/DDBJ whole genome shotgun (WGS) entry which is preliminary data.</text>
</comment>
<gene>
    <name evidence="6" type="ORF">ACFPPD_01260</name>
</gene>
<dbReference type="SUPFAM" id="SSF46689">
    <property type="entry name" value="Homeodomain-like"/>
    <property type="match status" value="1"/>
</dbReference>
<dbReference type="PROSITE" id="PS00041">
    <property type="entry name" value="HTH_ARAC_FAMILY_1"/>
    <property type="match status" value="1"/>
</dbReference>
<name>A0ABW0LRY0_9BACL</name>
<reference evidence="7" key="1">
    <citation type="journal article" date="2019" name="Int. J. Syst. Evol. Microbiol.">
        <title>The Global Catalogue of Microorganisms (GCM) 10K type strain sequencing project: providing services to taxonomists for standard genome sequencing and annotation.</title>
        <authorList>
            <consortium name="The Broad Institute Genomics Platform"/>
            <consortium name="The Broad Institute Genome Sequencing Center for Infectious Disease"/>
            <person name="Wu L."/>
            <person name="Ma J."/>
        </authorList>
    </citation>
    <scope>NUCLEOTIDE SEQUENCE [LARGE SCALE GENOMIC DNA]</scope>
    <source>
        <strain evidence="7">CCUG 57113</strain>
    </source>
</reference>
<evidence type="ECO:0000313" key="6">
    <source>
        <dbReference type="EMBL" id="MFC5467326.1"/>
    </source>
</evidence>
<protein>
    <submittedName>
        <fullName evidence="6">AraC family transcriptional regulator</fullName>
    </submittedName>
</protein>
<dbReference type="PANTHER" id="PTHR43280:SF28">
    <property type="entry name" value="HTH-TYPE TRANSCRIPTIONAL ACTIVATOR RHAS"/>
    <property type="match status" value="1"/>
</dbReference>
<dbReference type="Proteomes" id="UP001596105">
    <property type="component" value="Unassembled WGS sequence"/>
</dbReference>
<dbReference type="RefSeq" id="WP_209749248.1">
    <property type="nucleotide sequence ID" value="NZ_JBHSMH010000003.1"/>
</dbReference>
<sequence length="775" mass="90102">MKLKKYDFFNFNFNVYRKILLFYFLLVIFTVLIICTTLFYLFSKSAIKEISQSSQAMLGQTSYTSELIYEKVNSLAKIMNNDPQIVDVMYATSKNPVDEFNAKVRMSNISSAYPFIRYIGVFNKVTQRYITDQGVPVFAEQDRDLIESINNGDFSNYINFMPRKSSFFINQDPNIENVLSYVICPNFYLSQEKNVYLIINVDESYIQNLIHSMISNNTDSIFVMNAQGTVLSDTDHALFMNNLHQTPYIDGILNANQNKGYFTERVGGKKQLITFVKSNTLNWYFVSVQSYDQLISNTKKLRNITFLIAIILIVVSAVFSSIFLKDLYAPVRALVERVNKSVGVKPPSRKRYNEFDVLSEAFTHTIDRANNMESSYNKTYNVFRETYLYCLMEGTFENMTIDKKTFNKIETELEWPYFCILIIKIDQYASFKLRTSNKHQLLSKYAICNISKEILETLTYCQTIDLGKDQVGVLLCLSENAFPSEFMEALKKIQNTVENLYKNSISISIGDIVNHKNQISLSYGSALEYSNYRLFLGHKSIVHYDNVKQQLERTIEYPYNIEKKILSAVESLQLSNMDEAISLFMGKISELSFQQTLFYYHQCIVSIFRYFSNLLEVNTKNGLNYYDLIKNTENLETLQEIDQFIKTFCRDICNTILESKNKSFSHKVEEVEKYMQEHYTDPNLSLESMAAFAEVSPGYFGKIFRSVKNCTFNDYLNHLRMEKARRLLIETDESIASISQKVGIYNDNYFFTLFKKTFGITPAQYRKNPEKLSSI</sequence>
<dbReference type="SMART" id="SM00342">
    <property type="entry name" value="HTH_ARAC"/>
    <property type="match status" value="1"/>
</dbReference>
<keyword evidence="1" id="KW-0805">Transcription regulation</keyword>
<keyword evidence="3" id="KW-0804">Transcription</keyword>
<evidence type="ECO:0000256" key="2">
    <source>
        <dbReference type="ARBA" id="ARBA00023125"/>
    </source>
</evidence>
<evidence type="ECO:0000256" key="3">
    <source>
        <dbReference type="ARBA" id="ARBA00023163"/>
    </source>
</evidence>
<dbReference type="PROSITE" id="PS01124">
    <property type="entry name" value="HTH_ARAC_FAMILY_2"/>
    <property type="match status" value="1"/>
</dbReference>
<evidence type="ECO:0000256" key="4">
    <source>
        <dbReference type="SAM" id="Phobius"/>
    </source>
</evidence>
<dbReference type="PANTHER" id="PTHR43280">
    <property type="entry name" value="ARAC-FAMILY TRANSCRIPTIONAL REGULATOR"/>
    <property type="match status" value="1"/>
</dbReference>
<dbReference type="EMBL" id="JBHSMH010000003">
    <property type="protein sequence ID" value="MFC5467326.1"/>
    <property type="molecule type" value="Genomic_DNA"/>
</dbReference>
<keyword evidence="4" id="KW-1133">Transmembrane helix</keyword>
<dbReference type="Gene3D" id="1.10.10.60">
    <property type="entry name" value="Homeodomain-like"/>
    <property type="match status" value="2"/>
</dbReference>
<dbReference type="InterPro" id="IPR018060">
    <property type="entry name" value="HTH_AraC"/>
</dbReference>
<dbReference type="PRINTS" id="PR00032">
    <property type="entry name" value="HTHARAC"/>
</dbReference>
<evidence type="ECO:0000313" key="7">
    <source>
        <dbReference type="Proteomes" id="UP001596105"/>
    </source>
</evidence>
<keyword evidence="4" id="KW-0472">Membrane</keyword>
<evidence type="ECO:0000256" key="1">
    <source>
        <dbReference type="ARBA" id="ARBA00023015"/>
    </source>
</evidence>
<accession>A0ABW0LRY0</accession>
<dbReference type="Gene3D" id="3.30.450.20">
    <property type="entry name" value="PAS domain"/>
    <property type="match status" value="1"/>
</dbReference>
<dbReference type="InterPro" id="IPR009057">
    <property type="entry name" value="Homeodomain-like_sf"/>
</dbReference>
<keyword evidence="7" id="KW-1185">Reference proteome</keyword>